<feature type="coiled-coil region" evidence="1">
    <location>
        <begin position="198"/>
        <end position="279"/>
    </location>
</feature>
<feature type="compositionally biased region" description="Polar residues" evidence="2">
    <location>
        <begin position="81"/>
        <end position="90"/>
    </location>
</feature>
<evidence type="ECO:0000313" key="4">
    <source>
        <dbReference type="Proteomes" id="UP000812966"/>
    </source>
</evidence>
<dbReference type="AlphaFoldDB" id="A0A8K0NNC5"/>
<sequence length="590" mass="64978">MPPPTATLRPEPVRAGAKKDTNKDATVASSSKAAGNGNSDKMARPDQAAYNAEQDQLNKEIGVLREEMNEIKSRLDLLHNPKNSNTTKTNGDAPVSTDRRSQIKAEMDELQRVQGSGKADRSKTLDAIKRHQDSINTKSKEITSIRQKLPYKNSAEIQARIQQLDGQIESGKLKLIDEKKALNEISTLKRSSKQVTTLESLETSIAEDKQQIETLRQVLDDPQAKATQARWDALKKELDVLREEQKKAYDERGGLFDRRNELSRKMDELYERKRGSNAKHRADNDAYRAKVDAERKAKNDRFRAERAAEDASRRDEQIQRMREEAKEPAFGREIEDCGVLIGWFERQYGSGESQQQQQQQGGVLGAIKGAIDGIKSLDLRKVEEAQPEGTVLKKDRDDTEGWGAFAGTGGKKKGKGGGNKKTPAAAPAASKEAAAPAPAAPATTNNNISLPFSTLNTLLGFGISPPANKEDVPRVIEDLSTKKSWFEANQKRKTEEEVERVEKQINKMLKKSGAAGAGVGEGAEVEGVEVEGKETGGEREPNHTVAVVGDATKDVSVEQGEQLPETPEERSSSVHQIDQELEQVKSEEEA</sequence>
<dbReference type="GO" id="GO:0005783">
    <property type="term" value="C:endoplasmic reticulum"/>
    <property type="evidence" value="ECO:0007669"/>
    <property type="project" value="TreeGrafter"/>
</dbReference>
<feature type="region of interest" description="Disordered" evidence="2">
    <location>
        <begin position="72"/>
        <end position="132"/>
    </location>
</feature>
<dbReference type="GO" id="GO:0042175">
    <property type="term" value="C:nuclear outer membrane-endoplasmic reticulum membrane network"/>
    <property type="evidence" value="ECO:0007669"/>
    <property type="project" value="TreeGrafter"/>
</dbReference>
<feature type="compositionally biased region" description="Basic and acidic residues" evidence="2">
    <location>
        <begin position="530"/>
        <end position="542"/>
    </location>
</feature>
<feature type="compositionally biased region" description="Basic and acidic residues" evidence="2">
    <location>
        <begin position="97"/>
        <end position="111"/>
    </location>
</feature>
<dbReference type="PANTHER" id="PTHR31027">
    <property type="entry name" value="NUCLEAR SEGREGATION PROTEIN BFR1"/>
    <property type="match status" value="1"/>
</dbReference>
<gene>
    <name evidence="3" type="ORF">FFLO_05960</name>
</gene>
<evidence type="ECO:0000256" key="1">
    <source>
        <dbReference type="SAM" id="Coils"/>
    </source>
</evidence>
<feature type="region of interest" description="Disordered" evidence="2">
    <location>
        <begin position="510"/>
        <end position="590"/>
    </location>
</feature>
<keyword evidence="4" id="KW-1185">Reference proteome</keyword>
<dbReference type="EMBL" id="JABELV010000169">
    <property type="protein sequence ID" value="KAG7528734.1"/>
    <property type="molecule type" value="Genomic_DNA"/>
</dbReference>
<comment type="caution">
    <text evidence="3">The sequence shown here is derived from an EMBL/GenBank/DDBJ whole genome shotgun (WGS) entry which is preliminary data.</text>
</comment>
<feature type="region of interest" description="Disordered" evidence="2">
    <location>
        <begin position="292"/>
        <end position="316"/>
    </location>
</feature>
<evidence type="ECO:0008006" key="5">
    <source>
        <dbReference type="Google" id="ProtNLM"/>
    </source>
</evidence>
<keyword evidence="1" id="KW-0175">Coiled coil</keyword>
<dbReference type="PANTHER" id="PTHR31027:SF2">
    <property type="entry name" value="LEBERCILIN DOMAIN-CONTAINING PROTEIN"/>
    <property type="match status" value="1"/>
</dbReference>
<dbReference type="OrthoDB" id="2195113at2759"/>
<evidence type="ECO:0000256" key="2">
    <source>
        <dbReference type="SAM" id="MobiDB-lite"/>
    </source>
</evidence>
<feature type="compositionally biased region" description="Low complexity" evidence="2">
    <location>
        <begin position="28"/>
        <end position="39"/>
    </location>
</feature>
<name>A0A8K0NNC5_9TREE</name>
<dbReference type="InterPro" id="IPR039604">
    <property type="entry name" value="Bfr1"/>
</dbReference>
<dbReference type="Proteomes" id="UP000812966">
    <property type="component" value="Unassembled WGS sequence"/>
</dbReference>
<evidence type="ECO:0000313" key="3">
    <source>
        <dbReference type="EMBL" id="KAG7528734.1"/>
    </source>
</evidence>
<dbReference type="GO" id="GO:0008298">
    <property type="term" value="P:intracellular mRNA localization"/>
    <property type="evidence" value="ECO:0007669"/>
    <property type="project" value="TreeGrafter"/>
</dbReference>
<feature type="compositionally biased region" description="Low complexity" evidence="2">
    <location>
        <begin position="420"/>
        <end position="444"/>
    </location>
</feature>
<proteinExistence type="predicted"/>
<feature type="compositionally biased region" description="Basic and acidic residues" evidence="2">
    <location>
        <begin position="118"/>
        <end position="132"/>
    </location>
</feature>
<accession>A0A8K0NNC5</accession>
<dbReference type="GO" id="GO:0003729">
    <property type="term" value="F:mRNA binding"/>
    <property type="evidence" value="ECO:0007669"/>
    <property type="project" value="TreeGrafter"/>
</dbReference>
<feature type="region of interest" description="Disordered" evidence="2">
    <location>
        <begin position="1"/>
        <end position="54"/>
    </location>
</feature>
<feature type="region of interest" description="Disordered" evidence="2">
    <location>
        <begin position="388"/>
        <end position="444"/>
    </location>
</feature>
<protein>
    <recommendedName>
        <fullName evidence="5">Nuclear segregation protein Bfr1</fullName>
    </recommendedName>
</protein>
<organism evidence="3 4">
    <name type="scientific">Filobasidium floriforme</name>
    <dbReference type="NCBI Taxonomy" id="5210"/>
    <lineage>
        <taxon>Eukaryota</taxon>
        <taxon>Fungi</taxon>
        <taxon>Dikarya</taxon>
        <taxon>Basidiomycota</taxon>
        <taxon>Agaricomycotina</taxon>
        <taxon>Tremellomycetes</taxon>
        <taxon>Filobasidiales</taxon>
        <taxon>Filobasidiaceae</taxon>
        <taxon>Filobasidium</taxon>
    </lineage>
</organism>
<dbReference type="GO" id="GO:1990904">
    <property type="term" value="C:ribonucleoprotein complex"/>
    <property type="evidence" value="ECO:0007669"/>
    <property type="project" value="TreeGrafter"/>
</dbReference>
<reference evidence="3" key="1">
    <citation type="submission" date="2020-04" db="EMBL/GenBank/DDBJ databases">
        <title>Analysis of mating type loci in Filobasidium floriforme.</title>
        <authorList>
            <person name="Nowrousian M."/>
        </authorList>
    </citation>
    <scope>NUCLEOTIDE SEQUENCE</scope>
    <source>
        <strain evidence="3">CBS 6242</strain>
    </source>
</reference>